<evidence type="ECO:0000256" key="1">
    <source>
        <dbReference type="ARBA" id="ARBA00011009"/>
    </source>
</evidence>
<dbReference type="AlphaFoldDB" id="A0A250WZK3"/>
<dbReference type="PANTHER" id="PTHR11728:SF8">
    <property type="entry name" value="GLYCEROL-3-PHOSPHATE DEHYDROGENASE [NAD(+)]-RELATED"/>
    <property type="match status" value="1"/>
</dbReference>
<dbReference type="GO" id="GO:0005829">
    <property type="term" value="C:cytosol"/>
    <property type="evidence" value="ECO:0007669"/>
    <property type="project" value="TreeGrafter"/>
</dbReference>
<proteinExistence type="inferred from homology"/>
<dbReference type="InterPro" id="IPR006168">
    <property type="entry name" value="G3P_DH_NAD-dep"/>
</dbReference>
<dbReference type="InterPro" id="IPR006109">
    <property type="entry name" value="G3P_DH_NAD-dep_C"/>
</dbReference>
<keyword evidence="3" id="KW-0560">Oxidoreductase</keyword>
<sequence>MGANIADELLAKEKFGKAVIGYDNIDNARILKKLFQRPYFRVNLVPDVAGAEMCGTLKSVAAIAAGLVEGLGYGANSKAAIMRQGLSKMMKFSIRLYPGIREETFLESCGVADLVATFYGGRNRMVVMEYAKNGCCGHPNIVQQARQPESFDALEAALLNGQKLQGVMTSEEVQEILATRGWEKDFPLFTTINRIINYQLDPSFVVKYEEGAQRPVLAKQLAATAYSWLPPPIPSEPIAPVTLEPVPVPRRAPFDVFSMFK</sequence>
<dbReference type="STRING" id="1157962.A0A250WZK3"/>
<keyword evidence="4" id="KW-0520">NAD</keyword>
<evidence type="ECO:0000313" key="7">
    <source>
        <dbReference type="EMBL" id="GAX76268.1"/>
    </source>
</evidence>
<dbReference type="FunFam" id="1.10.1040.10:FF:000004">
    <property type="entry name" value="Glycerol-3-phosphate dehydrogenase [NAD(+)]"/>
    <property type="match status" value="1"/>
</dbReference>
<dbReference type="EC" id="1.1.1.8" evidence="2"/>
<dbReference type="InterPro" id="IPR008927">
    <property type="entry name" value="6-PGluconate_DH-like_C_sf"/>
</dbReference>
<dbReference type="Gene3D" id="1.10.1040.10">
    <property type="entry name" value="N-(1-d-carboxylethyl)-l-norvaline Dehydrogenase, domain 2"/>
    <property type="match status" value="1"/>
</dbReference>
<accession>A0A250WZK3</accession>
<protein>
    <recommendedName>
        <fullName evidence="2">glycerol-3-phosphate dehydrogenase (NAD(+))</fullName>
        <ecNumber evidence="2">1.1.1.8</ecNumber>
    </recommendedName>
</protein>
<dbReference type="GO" id="GO:0141152">
    <property type="term" value="F:glycerol-3-phosphate dehydrogenase (NAD+) activity"/>
    <property type="evidence" value="ECO:0007669"/>
    <property type="project" value="UniProtKB-EC"/>
</dbReference>
<dbReference type="Proteomes" id="UP000232323">
    <property type="component" value="Unassembled WGS sequence"/>
</dbReference>
<evidence type="ECO:0000256" key="5">
    <source>
        <dbReference type="ARBA" id="ARBA00048683"/>
    </source>
</evidence>
<dbReference type="GO" id="GO:0005975">
    <property type="term" value="P:carbohydrate metabolic process"/>
    <property type="evidence" value="ECO:0007669"/>
    <property type="project" value="InterPro"/>
</dbReference>
<keyword evidence="8" id="KW-1185">Reference proteome</keyword>
<dbReference type="Pfam" id="PF07479">
    <property type="entry name" value="NAD_Gly3P_dh_C"/>
    <property type="match status" value="1"/>
</dbReference>
<comment type="similarity">
    <text evidence="1">Belongs to the NAD-dependent glycerol-3-phosphate dehydrogenase family.</text>
</comment>
<dbReference type="InterPro" id="IPR013328">
    <property type="entry name" value="6PGD_dom2"/>
</dbReference>
<comment type="caution">
    <text evidence="7">The sequence shown here is derived from an EMBL/GenBank/DDBJ whole genome shotgun (WGS) entry which is preliminary data.</text>
</comment>
<evidence type="ECO:0000256" key="3">
    <source>
        <dbReference type="ARBA" id="ARBA00023002"/>
    </source>
</evidence>
<dbReference type="EMBL" id="BEGY01000016">
    <property type="protein sequence ID" value="GAX76268.1"/>
    <property type="molecule type" value="Genomic_DNA"/>
</dbReference>
<feature type="domain" description="Glycerol-3-phosphate dehydrogenase NAD-dependent C-terminal" evidence="6">
    <location>
        <begin position="47"/>
        <end position="206"/>
    </location>
</feature>
<evidence type="ECO:0000313" key="8">
    <source>
        <dbReference type="Proteomes" id="UP000232323"/>
    </source>
</evidence>
<evidence type="ECO:0000256" key="2">
    <source>
        <dbReference type="ARBA" id="ARBA00013218"/>
    </source>
</evidence>
<dbReference type="Gene3D" id="3.40.50.720">
    <property type="entry name" value="NAD(P)-binding Rossmann-like Domain"/>
    <property type="match status" value="1"/>
</dbReference>
<gene>
    <name evidence="7" type="ORF">CEUSTIGMA_g3712.t1</name>
</gene>
<dbReference type="GO" id="GO:0006072">
    <property type="term" value="P:glycerol-3-phosphate metabolic process"/>
    <property type="evidence" value="ECO:0007669"/>
    <property type="project" value="InterPro"/>
</dbReference>
<reference evidence="7 8" key="1">
    <citation type="submission" date="2017-08" db="EMBL/GenBank/DDBJ databases">
        <title>Acidophilic green algal genome provides insights into adaptation to an acidic environment.</title>
        <authorList>
            <person name="Hirooka S."/>
            <person name="Hirose Y."/>
            <person name="Kanesaki Y."/>
            <person name="Higuchi S."/>
            <person name="Fujiwara T."/>
            <person name="Onuma R."/>
            <person name="Era A."/>
            <person name="Ohbayashi R."/>
            <person name="Uzuka A."/>
            <person name="Nozaki H."/>
            <person name="Yoshikawa H."/>
            <person name="Miyagishima S.Y."/>
        </authorList>
    </citation>
    <scope>NUCLEOTIDE SEQUENCE [LARGE SCALE GENOMIC DNA]</scope>
    <source>
        <strain evidence="7 8">NIES-2499</strain>
    </source>
</reference>
<dbReference type="PANTHER" id="PTHR11728">
    <property type="entry name" value="GLYCEROL-3-PHOSPHATE DEHYDROGENASE"/>
    <property type="match status" value="1"/>
</dbReference>
<dbReference type="SUPFAM" id="SSF48179">
    <property type="entry name" value="6-phosphogluconate dehydrogenase C-terminal domain-like"/>
    <property type="match status" value="1"/>
</dbReference>
<comment type="catalytic activity">
    <reaction evidence="5">
        <text>sn-glycerol 3-phosphate + NAD(+) = dihydroxyacetone phosphate + NADH + H(+)</text>
        <dbReference type="Rhea" id="RHEA:11092"/>
        <dbReference type="ChEBI" id="CHEBI:15378"/>
        <dbReference type="ChEBI" id="CHEBI:57540"/>
        <dbReference type="ChEBI" id="CHEBI:57597"/>
        <dbReference type="ChEBI" id="CHEBI:57642"/>
        <dbReference type="ChEBI" id="CHEBI:57945"/>
        <dbReference type="EC" id="1.1.1.8"/>
    </reaction>
</comment>
<evidence type="ECO:0000259" key="6">
    <source>
        <dbReference type="Pfam" id="PF07479"/>
    </source>
</evidence>
<name>A0A250WZK3_9CHLO</name>
<organism evidence="7 8">
    <name type="scientific">Chlamydomonas eustigma</name>
    <dbReference type="NCBI Taxonomy" id="1157962"/>
    <lineage>
        <taxon>Eukaryota</taxon>
        <taxon>Viridiplantae</taxon>
        <taxon>Chlorophyta</taxon>
        <taxon>core chlorophytes</taxon>
        <taxon>Chlorophyceae</taxon>
        <taxon>CS clade</taxon>
        <taxon>Chlamydomonadales</taxon>
        <taxon>Chlamydomonadaceae</taxon>
        <taxon>Chlamydomonas</taxon>
    </lineage>
</organism>
<dbReference type="OrthoDB" id="504756at2759"/>
<evidence type="ECO:0000256" key="4">
    <source>
        <dbReference type="ARBA" id="ARBA00023027"/>
    </source>
</evidence>
<dbReference type="PRINTS" id="PR00077">
    <property type="entry name" value="GPDHDRGNASE"/>
</dbReference>